<evidence type="ECO:0000256" key="1">
    <source>
        <dbReference type="ARBA" id="ARBA00006739"/>
    </source>
</evidence>
<feature type="domain" description="Glycosyltransferase 2-like" evidence="4">
    <location>
        <begin position="7"/>
        <end position="105"/>
    </location>
</feature>
<sequence>MKELFFSVIIPTYKDQIRLITCLEALINQNLPIDQFEVIVVNNDPEGEPTVDDNFYKQLQLTVITELKPGSYAARNLGIKHARGKVLAFTDSDCLPERDWLENAKIHFQKDISKNIGILAGDVHLFYKDVEKLTPTEIFESFTAFRISSQVANGYCVTANWFSYKEIIEEFGGFNSELKSNGDNELSLRIFKKYKIVYGADVVVKHPARHELKDLLNKFRRVTGGTYVRKYKNNSLAFMKHLLDFTFGLIKLATKKLFTISLRKSIPLLQVCGAIIIHVWKEYFSLVFLHAETKR</sequence>
<keyword evidence="6" id="KW-1185">Reference proteome</keyword>
<gene>
    <name evidence="5" type="ORF">SAMN05661044_05387</name>
</gene>
<dbReference type="AlphaFoldDB" id="A0A1H7YYF7"/>
<dbReference type="GO" id="GO:0016757">
    <property type="term" value="F:glycosyltransferase activity"/>
    <property type="evidence" value="ECO:0007669"/>
    <property type="project" value="UniProtKB-KW"/>
</dbReference>
<protein>
    <submittedName>
        <fullName evidence="5">Glycosyl transferase family 2</fullName>
    </submittedName>
</protein>
<dbReference type="RefSeq" id="WP_093332527.1">
    <property type="nucleotide sequence ID" value="NZ_FOAF01000014.1"/>
</dbReference>
<dbReference type="InterPro" id="IPR029044">
    <property type="entry name" value="Nucleotide-diphossugar_trans"/>
</dbReference>
<keyword evidence="2" id="KW-0328">Glycosyltransferase</keyword>
<dbReference type="OrthoDB" id="9801954at2"/>
<dbReference type="PANTHER" id="PTHR43179:SF12">
    <property type="entry name" value="GALACTOFURANOSYLTRANSFERASE GLFT2"/>
    <property type="match status" value="1"/>
</dbReference>
<evidence type="ECO:0000256" key="3">
    <source>
        <dbReference type="ARBA" id="ARBA00022679"/>
    </source>
</evidence>
<keyword evidence="3 5" id="KW-0808">Transferase</keyword>
<dbReference type="Proteomes" id="UP000199421">
    <property type="component" value="Unassembled WGS sequence"/>
</dbReference>
<organism evidence="5 6">
    <name type="scientific">Olivibacter domesticus</name>
    <name type="common">Pseudosphingobacterium domesticum</name>
    <dbReference type="NCBI Taxonomy" id="407022"/>
    <lineage>
        <taxon>Bacteria</taxon>
        <taxon>Pseudomonadati</taxon>
        <taxon>Bacteroidota</taxon>
        <taxon>Sphingobacteriia</taxon>
        <taxon>Sphingobacteriales</taxon>
        <taxon>Sphingobacteriaceae</taxon>
        <taxon>Olivibacter</taxon>
    </lineage>
</organism>
<dbReference type="InterPro" id="IPR001173">
    <property type="entry name" value="Glyco_trans_2-like"/>
</dbReference>
<dbReference type="EMBL" id="FOAF01000014">
    <property type="protein sequence ID" value="SEM51166.1"/>
    <property type="molecule type" value="Genomic_DNA"/>
</dbReference>
<proteinExistence type="inferred from homology"/>
<evidence type="ECO:0000256" key="2">
    <source>
        <dbReference type="ARBA" id="ARBA00022676"/>
    </source>
</evidence>
<name>A0A1H7YYF7_OLID1</name>
<dbReference type="PANTHER" id="PTHR43179">
    <property type="entry name" value="RHAMNOSYLTRANSFERASE WBBL"/>
    <property type="match status" value="1"/>
</dbReference>
<evidence type="ECO:0000313" key="5">
    <source>
        <dbReference type="EMBL" id="SEM51166.1"/>
    </source>
</evidence>
<comment type="similarity">
    <text evidence="1">Belongs to the glycosyltransferase 2 family.</text>
</comment>
<dbReference type="SUPFAM" id="SSF53448">
    <property type="entry name" value="Nucleotide-diphospho-sugar transferases"/>
    <property type="match status" value="1"/>
</dbReference>
<evidence type="ECO:0000259" key="4">
    <source>
        <dbReference type="Pfam" id="PF00535"/>
    </source>
</evidence>
<evidence type="ECO:0000313" key="6">
    <source>
        <dbReference type="Proteomes" id="UP000199421"/>
    </source>
</evidence>
<dbReference type="Pfam" id="PF00535">
    <property type="entry name" value="Glycos_transf_2"/>
    <property type="match status" value="1"/>
</dbReference>
<dbReference type="STRING" id="407022.SAMN05661044_05387"/>
<dbReference type="Gene3D" id="3.90.550.10">
    <property type="entry name" value="Spore Coat Polysaccharide Biosynthesis Protein SpsA, Chain A"/>
    <property type="match status" value="1"/>
</dbReference>
<accession>A0A1H7YYF7</accession>
<reference evidence="6" key="1">
    <citation type="submission" date="2016-10" db="EMBL/GenBank/DDBJ databases">
        <authorList>
            <person name="Varghese N."/>
            <person name="Submissions S."/>
        </authorList>
    </citation>
    <scope>NUCLEOTIDE SEQUENCE [LARGE SCALE GENOMIC DNA]</scope>
    <source>
        <strain evidence="6">DSM 18733</strain>
    </source>
</reference>